<name>A0A8I1Y9H3_BRAEL</name>
<accession>A0A8I1Y9H3</accession>
<dbReference type="RefSeq" id="WP_172647551.1">
    <property type="nucleotide sequence ID" value="NZ_JAFICZ010000001.1"/>
</dbReference>
<evidence type="ECO:0000313" key="1">
    <source>
        <dbReference type="EMBL" id="MBP1295682.1"/>
    </source>
</evidence>
<protein>
    <submittedName>
        <fullName evidence="1">Uncharacterized protein</fullName>
    </submittedName>
</protein>
<dbReference type="Proteomes" id="UP000673383">
    <property type="component" value="Unassembled WGS sequence"/>
</dbReference>
<reference evidence="1" key="1">
    <citation type="submission" date="2021-02" db="EMBL/GenBank/DDBJ databases">
        <title>Genomic Encyclopedia of Type Strains, Phase IV (KMG-V): Genome sequencing to study the core and pangenomes of soil and plant-associated prokaryotes.</title>
        <authorList>
            <person name="Whitman W."/>
        </authorList>
    </citation>
    <scope>NUCLEOTIDE SEQUENCE</scope>
    <source>
        <strain evidence="1">USDA 406</strain>
    </source>
</reference>
<dbReference type="AlphaFoldDB" id="A0A8I1Y9H3"/>
<sequence>MAELLDHNWGRNSELGSVVASPWTLVRPQGANQANRYQRAPAINSQCSNCNESSKAFAIFTPGQRYSNATPPSGAFSSNHFSAASIEAKTLMWSSSPIYLAASV</sequence>
<comment type="caution">
    <text evidence="1">The sequence shown here is derived from an EMBL/GenBank/DDBJ whole genome shotgun (WGS) entry which is preliminary data.</text>
</comment>
<dbReference type="EMBL" id="JAFICZ010000001">
    <property type="protein sequence ID" value="MBP1295682.1"/>
    <property type="molecule type" value="Genomic_DNA"/>
</dbReference>
<gene>
    <name evidence="1" type="ORF">JOH49_005435</name>
</gene>
<proteinExistence type="predicted"/>
<organism evidence="1 2">
    <name type="scientific">Bradyrhizobium elkanii</name>
    <dbReference type="NCBI Taxonomy" id="29448"/>
    <lineage>
        <taxon>Bacteria</taxon>
        <taxon>Pseudomonadati</taxon>
        <taxon>Pseudomonadota</taxon>
        <taxon>Alphaproteobacteria</taxon>
        <taxon>Hyphomicrobiales</taxon>
        <taxon>Nitrobacteraceae</taxon>
        <taxon>Bradyrhizobium</taxon>
    </lineage>
</organism>
<evidence type="ECO:0000313" key="2">
    <source>
        <dbReference type="Proteomes" id="UP000673383"/>
    </source>
</evidence>